<dbReference type="RefSeq" id="WP_091639123.1">
    <property type="nucleotide sequence ID" value="NZ_FOEG01000001.1"/>
</dbReference>
<name>A0A1H8PWR0_9GAMM</name>
<proteinExistence type="predicted"/>
<accession>A0A1H8PWR0</accession>
<keyword evidence="2" id="KW-1185">Reference proteome</keyword>
<sequence length="139" mass="15205">MRISSFDDLKKAGLEQDEPQRLLLVLLKAEPESGDGTADENDVIQGSGYLRPVMATDRELTEDLRLDVLAEEADQSGMAWDLIMVSSLSAAGGRLPTAEEAEPYLKQMAEAVEMGADLSRYAVFDRAGSPVQLQTRMTQ</sequence>
<evidence type="ECO:0000313" key="2">
    <source>
        <dbReference type="Proteomes" id="UP000199657"/>
    </source>
</evidence>
<organism evidence="1 2">
    <name type="scientific">Aquisalimonas asiatica</name>
    <dbReference type="NCBI Taxonomy" id="406100"/>
    <lineage>
        <taxon>Bacteria</taxon>
        <taxon>Pseudomonadati</taxon>
        <taxon>Pseudomonadota</taxon>
        <taxon>Gammaproteobacteria</taxon>
        <taxon>Chromatiales</taxon>
        <taxon>Ectothiorhodospiraceae</taxon>
        <taxon>Aquisalimonas</taxon>
    </lineage>
</organism>
<protein>
    <submittedName>
        <fullName evidence="1">Uncharacterized protein</fullName>
    </submittedName>
</protein>
<dbReference type="OrthoDB" id="6182044at2"/>
<evidence type="ECO:0000313" key="1">
    <source>
        <dbReference type="EMBL" id="SEO45963.1"/>
    </source>
</evidence>
<dbReference type="STRING" id="406100.SAMN04488052_101184"/>
<reference evidence="1 2" key="1">
    <citation type="submission" date="2016-10" db="EMBL/GenBank/DDBJ databases">
        <authorList>
            <person name="de Groot N.N."/>
        </authorList>
    </citation>
    <scope>NUCLEOTIDE SEQUENCE [LARGE SCALE GENOMIC DNA]</scope>
    <source>
        <strain evidence="1 2">CGMCC 1.6291</strain>
    </source>
</reference>
<dbReference type="AlphaFoldDB" id="A0A1H8PWR0"/>
<dbReference type="Proteomes" id="UP000199657">
    <property type="component" value="Unassembled WGS sequence"/>
</dbReference>
<dbReference type="EMBL" id="FOEG01000001">
    <property type="protein sequence ID" value="SEO45963.1"/>
    <property type="molecule type" value="Genomic_DNA"/>
</dbReference>
<gene>
    <name evidence="1" type="ORF">SAMN04488052_101184</name>
</gene>